<comment type="cofactor">
    <cofactor evidence="3">
        <name>NADP(+)</name>
        <dbReference type="ChEBI" id="CHEBI:58349"/>
    </cofactor>
</comment>
<keyword evidence="15" id="KW-0809">Transit peptide</keyword>
<dbReference type="NCBIfam" id="TIGR02730">
    <property type="entry name" value="carot_isom"/>
    <property type="match status" value="1"/>
</dbReference>
<evidence type="ECO:0000256" key="15">
    <source>
        <dbReference type="ARBA" id="ARBA00022946"/>
    </source>
</evidence>
<evidence type="ECO:0000256" key="4">
    <source>
        <dbReference type="ARBA" id="ARBA00001974"/>
    </source>
</evidence>
<dbReference type="Pfam" id="PF01593">
    <property type="entry name" value="Amino_oxidase"/>
    <property type="match status" value="1"/>
</dbReference>
<proteinExistence type="evidence at transcript level"/>
<protein>
    <recommendedName>
        <fullName evidence="8">prolycopene isomerase</fullName>
        <ecNumber evidence="8">5.2.1.13</ecNumber>
    </recommendedName>
</protein>
<dbReference type="InterPro" id="IPR036188">
    <property type="entry name" value="FAD/NAD-bd_sf"/>
</dbReference>
<dbReference type="GO" id="GO:0016117">
    <property type="term" value="P:carotenoid biosynthetic process"/>
    <property type="evidence" value="ECO:0007669"/>
    <property type="project" value="UniProtKB-KW"/>
</dbReference>
<evidence type="ECO:0000256" key="5">
    <source>
        <dbReference type="ARBA" id="ARBA00004258"/>
    </source>
</evidence>
<evidence type="ECO:0000256" key="7">
    <source>
        <dbReference type="ARBA" id="ARBA00005855"/>
    </source>
</evidence>
<comment type="cofactor">
    <cofactor evidence="2">
        <name>NAD(+)</name>
        <dbReference type="ChEBI" id="CHEBI:57540"/>
    </cofactor>
</comment>
<comment type="similarity">
    <text evidence="7">Belongs to the carotenoid/retinoid oxidoreductase family. CrtISO subfamily.</text>
</comment>
<dbReference type="UniPathway" id="UPA00803"/>
<dbReference type="GO" id="GO:0046608">
    <property type="term" value="F:carotenoid isomerase activity"/>
    <property type="evidence" value="ECO:0007669"/>
    <property type="project" value="InterPro"/>
</dbReference>
<evidence type="ECO:0000313" key="21">
    <source>
        <dbReference type="EMBL" id="ATQ36009.1"/>
    </source>
</evidence>
<evidence type="ECO:0000256" key="13">
    <source>
        <dbReference type="ARBA" id="ARBA00022827"/>
    </source>
</evidence>
<evidence type="ECO:0000256" key="8">
    <source>
        <dbReference type="ARBA" id="ARBA00012419"/>
    </source>
</evidence>
<keyword evidence="13" id="KW-0274">FAD</keyword>
<name>A0A2D2AH15_9FLOR</name>
<keyword evidence="16" id="KW-0520">NAD</keyword>
<dbReference type="EC" id="5.2.1.13" evidence="8"/>
<evidence type="ECO:0000256" key="10">
    <source>
        <dbReference type="ARBA" id="ARBA00022630"/>
    </source>
</evidence>
<dbReference type="GO" id="GO:0016491">
    <property type="term" value="F:oxidoreductase activity"/>
    <property type="evidence" value="ECO:0007669"/>
    <property type="project" value="InterPro"/>
</dbReference>
<dbReference type="InterPro" id="IPR014101">
    <property type="entry name" value="CrtISO"/>
</dbReference>
<dbReference type="EMBL" id="KY114120">
    <property type="protein sequence ID" value="ATQ36009.1"/>
    <property type="molecule type" value="mRNA"/>
</dbReference>
<evidence type="ECO:0000256" key="1">
    <source>
        <dbReference type="ARBA" id="ARBA00000004"/>
    </source>
</evidence>
<organism evidence="21">
    <name type="scientific">Betaphycus gelatinus</name>
    <dbReference type="NCBI Taxonomy" id="1191690"/>
    <lineage>
        <taxon>Eukaryota</taxon>
        <taxon>Rhodophyta</taxon>
        <taxon>Florideophyceae</taxon>
        <taxon>Rhodymeniophycidae</taxon>
        <taxon>Gigartinales</taxon>
        <taxon>Solieriaceae</taxon>
        <taxon>Betaphycus</taxon>
    </lineage>
</organism>
<keyword evidence="10" id="KW-0285">Flavoprotein</keyword>
<keyword evidence="9" id="KW-0150">Chloroplast</keyword>
<dbReference type="InterPro" id="IPR002937">
    <property type="entry name" value="Amino_oxidase"/>
</dbReference>
<keyword evidence="18 21" id="KW-0413">Isomerase</keyword>
<keyword evidence="14" id="KW-0521">NADP</keyword>
<evidence type="ECO:0000256" key="3">
    <source>
        <dbReference type="ARBA" id="ARBA00001937"/>
    </source>
</evidence>
<comment type="subcellular location">
    <subcellularLocation>
        <location evidence="5">Plastid</location>
        <location evidence="5">Chloroplast membrane</location>
        <topology evidence="5">Peripheral membrane protein</topology>
    </subcellularLocation>
</comment>
<evidence type="ECO:0000256" key="18">
    <source>
        <dbReference type="ARBA" id="ARBA00023235"/>
    </source>
</evidence>
<dbReference type="AlphaFoldDB" id="A0A2D2AH15"/>
<gene>
    <name evidence="21" type="primary">crtISO</name>
</gene>
<dbReference type="PANTHER" id="PTHR46313:SF3">
    <property type="entry name" value="PROLYCOPENE ISOMERASE, CHLOROPLASTIC"/>
    <property type="match status" value="1"/>
</dbReference>
<evidence type="ECO:0000256" key="19">
    <source>
        <dbReference type="SAM" id="MobiDB-lite"/>
    </source>
</evidence>
<dbReference type="SUPFAM" id="SSF51905">
    <property type="entry name" value="FAD/NAD(P)-binding domain"/>
    <property type="match status" value="1"/>
</dbReference>
<dbReference type="InterPro" id="IPR045892">
    <property type="entry name" value="CrtISO-like"/>
</dbReference>
<evidence type="ECO:0000256" key="12">
    <source>
        <dbReference type="ARBA" id="ARBA00022746"/>
    </source>
</evidence>
<evidence type="ECO:0000256" key="17">
    <source>
        <dbReference type="ARBA" id="ARBA00023136"/>
    </source>
</evidence>
<comment type="cofactor">
    <cofactor evidence="4">
        <name>FAD</name>
        <dbReference type="ChEBI" id="CHEBI:57692"/>
    </cofactor>
</comment>
<dbReference type="PANTHER" id="PTHR46313">
    <property type="match status" value="1"/>
</dbReference>
<evidence type="ECO:0000256" key="9">
    <source>
        <dbReference type="ARBA" id="ARBA00022528"/>
    </source>
</evidence>
<evidence type="ECO:0000256" key="16">
    <source>
        <dbReference type="ARBA" id="ARBA00023027"/>
    </source>
</evidence>
<reference evidence="21" key="1">
    <citation type="submission" date="2016-11" db="EMBL/GenBank/DDBJ databases">
        <title>Phylogenetic studies on genes related to carotenoids biosynthesis in algae.</title>
        <authorList>
            <person name="Wang S."/>
            <person name="Zhang L."/>
            <person name="Chi S."/>
            <person name="Wang X."/>
            <person name="Tang X."/>
            <person name="Liu T."/>
        </authorList>
    </citation>
    <scope>NUCLEOTIDE SEQUENCE</scope>
    <source>
        <strain evidence="21">BWVJ-2003684</strain>
    </source>
</reference>
<keyword evidence="12" id="KW-0125">Carotenoid biosynthesis</keyword>
<dbReference type="Gene3D" id="3.50.50.60">
    <property type="entry name" value="FAD/NAD(P)-binding domain"/>
    <property type="match status" value="2"/>
</dbReference>
<dbReference type="GO" id="GO:0031969">
    <property type="term" value="C:chloroplast membrane"/>
    <property type="evidence" value="ECO:0007669"/>
    <property type="project" value="UniProtKB-SubCell"/>
</dbReference>
<evidence type="ECO:0000259" key="20">
    <source>
        <dbReference type="Pfam" id="PF01593"/>
    </source>
</evidence>
<keyword evidence="17" id="KW-0472">Membrane</keyword>
<evidence type="ECO:0000256" key="11">
    <source>
        <dbReference type="ARBA" id="ARBA00022640"/>
    </source>
</evidence>
<accession>A0A2D2AH15</accession>
<comment type="catalytic activity">
    <reaction evidence="1">
        <text>7,7',9,9'-tetra-cis-lycopene = all-trans-lycopene</text>
        <dbReference type="Rhea" id="RHEA:30971"/>
        <dbReference type="ChEBI" id="CHEBI:15948"/>
        <dbReference type="ChEBI" id="CHEBI:62466"/>
        <dbReference type="EC" id="5.2.1.13"/>
    </reaction>
</comment>
<evidence type="ECO:0000256" key="14">
    <source>
        <dbReference type="ARBA" id="ARBA00022857"/>
    </source>
</evidence>
<evidence type="ECO:0000256" key="2">
    <source>
        <dbReference type="ARBA" id="ARBA00001911"/>
    </source>
</evidence>
<sequence length="600" mass="66329">MRKPAAFQSHLPLSSRYRFSHSPLACNPKVPAHLPSPPFYLAPLNAATTPQPQPITPRRNSNRQPTTRHVDVAIIGSGMGALTAAAELVATGATVAVLEKYLIPGGSAGSFKRPGYVFDVGASMIFGFGSQGTTNLLTKALKKVGRQLETIPDPVQVRYHLPEGLDVRVYREYERFLEELGSKFPHEREGIRRFYDACWSVFGSLNAMPLRSLEEPRYLLEVFAAHPVACLNLLRFIARNAGDVARQYIRDERVIRFIDMECFTFSVATADLSPMINAGMVFCDRHYGGVRYPKGGVGRIAEELVKGIEEREGSWVQFGARVTEVVFDEEGRACGVKLATGDVIRAKAVISNATRWDTFGDKGLVRGARVPQAEWKFRERYVKSPSFCSAHIAVRERDLQVEMTEAGGMDCHHIVLEDWDKFETARNGDGTLFVSIPTILDKSIAPEGMHILHVFTPSWMDEWSGLPPDEYAAKKAASLSKMVRRIETAFCGGLSKAIEFAEVGTPRTHRRFLGRSDGSYGPMARKRLSGLLSMPFNRTEVQGLYCVGDSTFPGQGLNATAFSGVSCGHRVAADLGLARRLPRRVDQFVSGLLGKTRLEL</sequence>
<feature type="region of interest" description="Disordered" evidence="19">
    <location>
        <begin position="46"/>
        <end position="66"/>
    </location>
</feature>
<comment type="pathway">
    <text evidence="6">Carotenoid biosynthesis; lycopene biosynthesis.</text>
</comment>
<keyword evidence="11" id="KW-0934">Plastid</keyword>
<feature type="domain" description="Amine oxidase" evidence="20">
    <location>
        <begin position="82"/>
        <end position="495"/>
    </location>
</feature>
<evidence type="ECO:0000256" key="6">
    <source>
        <dbReference type="ARBA" id="ARBA00004900"/>
    </source>
</evidence>